<accession>A0AA88NFJ0</accession>
<protein>
    <submittedName>
        <fullName evidence="1">Uncharacterized protein</fullName>
    </submittedName>
</protein>
<evidence type="ECO:0000313" key="2">
    <source>
        <dbReference type="Proteomes" id="UP001187415"/>
    </source>
</evidence>
<reference evidence="1" key="1">
    <citation type="submission" date="2023-07" db="EMBL/GenBank/DDBJ databases">
        <title>Chromosome-level Genome Assembly of Striped Snakehead (Channa striata).</title>
        <authorList>
            <person name="Liu H."/>
        </authorList>
    </citation>
    <scope>NUCLEOTIDE SEQUENCE</scope>
    <source>
        <strain evidence="1">Gz</strain>
        <tissue evidence="1">Muscle</tissue>
    </source>
</reference>
<evidence type="ECO:0000313" key="1">
    <source>
        <dbReference type="EMBL" id="KAK2856147.1"/>
    </source>
</evidence>
<dbReference type="AlphaFoldDB" id="A0AA88NFJ0"/>
<keyword evidence="2" id="KW-1185">Reference proteome</keyword>
<dbReference type="Proteomes" id="UP001187415">
    <property type="component" value="Unassembled WGS sequence"/>
</dbReference>
<sequence>MVTRAFPTSISSPGMFPFPSPSPPSLRKGTTILRIEEPRDVHVEGYGSSGEGGSQSMGYRGGVGAGWRGARESVKQRIRQRYAAPYEALWVACAPIILHCCTGSDVEPRGVCSARPVRLSRWKIQEELRPNLTGTTGEPGSGQVKFPAGYLQGHRIDPRCRKTLVDLGAGHG</sequence>
<gene>
    <name evidence="1" type="ORF">Q5P01_004882</name>
</gene>
<comment type="caution">
    <text evidence="1">The sequence shown here is derived from an EMBL/GenBank/DDBJ whole genome shotgun (WGS) entry which is preliminary data.</text>
</comment>
<name>A0AA88NFJ0_CHASR</name>
<proteinExistence type="predicted"/>
<dbReference type="EMBL" id="JAUPFM010000003">
    <property type="protein sequence ID" value="KAK2856147.1"/>
    <property type="molecule type" value="Genomic_DNA"/>
</dbReference>
<organism evidence="1 2">
    <name type="scientific">Channa striata</name>
    <name type="common">Snakehead murrel</name>
    <name type="synonym">Ophicephalus striatus</name>
    <dbReference type="NCBI Taxonomy" id="64152"/>
    <lineage>
        <taxon>Eukaryota</taxon>
        <taxon>Metazoa</taxon>
        <taxon>Chordata</taxon>
        <taxon>Craniata</taxon>
        <taxon>Vertebrata</taxon>
        <taxon>Euteleostomi</taxon>
        <taxon>Actinopterygii</taxon>
        <taxon>Neopterygii</taxon>
        <taxon>Teleostei</taxon>
        <taxon>Neoteleostei</taxon>
        <taxon>Acanthomorphata</taxon>
        <taxon>Anabantaria</taxon>
        <taxon>Anabantiformes</taxon>
        <taxon>Channoidei</taxon>
        <taxon>Channidae</taxon>
        <taxon>Channa</taxon>
    </lineage>
</organism>